<evidence type="ECO:0000256" key="1">
    <source>
        <dbReference type="SAM" id="MobiDB-lite"/>
    </source>
</evidence>
<dbReference type="Pfam" id="PF10104">
    <property type="entry name" value="Brr6_like_C_C"/>
    <property type="match status" value="1"/>
</dbReference>
<feature type="domain" description="Brl1/Brr6" evidence="3">
    <location>
        <begin position="207"/>
        <end position="282"/>
    </location>
</feature>
<evidence type="ECO:0000259" key="3">
    <source>
        <dbReference type="Pfam" id="PF10104"/>
    </source>
</evidence>
<keyword evidence="2" id="KW-0472">Membrane</keyword>
<evidence type="ECO:0000256" key="2">
    <source>
        <dbReference type="SAM" id="Phobius"/>
    </source>
</evidence>
<feature type="compositionally biased region" description="Basic and acidic residues" evidence="1">
    <location>
        <begin position="162"/>
        <end position="184"/>
    </location>
</feature>
<dbReference type="EMBL" id="CDMZ01000939">
    <property type="protein sequence ID" value="CEM24340.1"/>
    <property type="molecule type" value="Genomic_DNA"/>
</dbReference>
<name>A0A0G4G6Q2_9ALVE</name>
<feature type="transmembrane region" description="Helical" evidence="2">
    <location>
        <begin position="338"/>
        <end position="371"/>
    </location>
</feature>
<organism evidence="4">
    <name type="scientific">Chromera velia CCMP2878</name>
    <dbReference type="NCBI Taxonomy" id="1169474"/>
    <lineage>
        <taxon>Eukaryota</taxon>
        <taxon>Sar</taxon>
        <taxon>Alveolata</taxon>
        <taxon>Colpodellida</taxon>
        <taxon>Chromeraceae</taxon>
        <taxon>Chromera</taxon>
    </lineage>
</organism>
<dbReference type="InterPro" id="IPR018767">
    <property type="entry name" value="Brl1/Brr6_dom"/>
</dbReference>
<dbReference type="GO" id="GO:0031965">
    <property type="term" value="C:nuclear membrane"/>
    <property type="evidence" value="ECO:0007669"/>
    <property type="project" value="InterPro"/>
</dbReference>
<feature type="compositionally biased region" description="Basic and acidic residues" evidence="1">
    <location>
        <begin position="92"/>
        <end position="112"/>
    </location>
</feature>
<sequence>MHPLSPSAEPFLDSLNSRLGRLSFGDGGGQREGGAGEHEKDVSTNKRPREASVTAPCPQRHRPVRKASGADEQMEVYRWSGTGVNASSAFDTPRRFPLDRRRPRTGHEDHQSLRGGSSAEFPGYPYSGPAWPDPDVLGRTHWPFAPPPHSLVLPPVRGAPVEWRDDSPLEGRHSRGSMEGERPRSPSPSPPSPWIYLEGLERGARCALVLVLYLAAALICIHTLMSLHADMAGKMEQAVHEEESRIDSCRERWLHNGCAGEENPSSPVVRRECDAAAACVRSAASLLPADASAAAEGVQMGGGGAGWQGVFPFSFSSAFPCGRQMSLSRFSGRTRGFFLLLGDAVAAFASPFSLYNAAIICLLLLAARLLWPQGDRVREPPRRHSGRAHNRRNGSSASVSADTGGRHPDQLGEEEEEPGFGVGCSRNGRGAQSCVVGLAAQGQGRSSHGHPFRSSPVGGLGESTAGYEYVRDRRQVHSSGDYARRFSGHSSERSGGRESENGGRESENESAGAACLGSQKGKGERGPFCQSILIRGREEPPVSVGSRWREGGEFSDQGDTDSCGQGGRGSKQGEGKAKGWFRFFPWAN</sequence>
<feature type="compositionally biased region" description="Basic and acidic residues" evidence="1">
    <location>
        <begin position="34"/>
        <end position="50"/>
    </location>
</feature>
<accession>A0A0G4G6Q2</accession>
<dbReference type="AlphaFoldDB" id="A0A0G4G6Q2"/>
<proteinExistence type="predicted"/>
<gene>
    <name evidence="4" type="ORF">Cvel_20535</name>
</gene>
<keyword evidence="2" id="KW-0812">Transmembrane</keyword>
<feature type="compositionally biased region" description="Basic residues" evidence="1">
    <location>
        <begin position="383"/>
        <end position="392"/>
    </location>
</feature>
<dbReference type="VEuPathDB" id="CryptoDB:Cvel_20535"/>
<feature type="region of interest" description="Disordered" evidence="1">
    <location>
        <begin position="442"/>
        <end position="579"/>
    </location>
</feature>
<feature type="compositionally biased region" description="Basic and acidic residues" evidence="1">
    <location>
        <begin position="490"/>
        <end position="507"/>
    </location>
</feature>
<feature type="region of interest" description="Disordered" evidence="1">
    <location>
        <begin position="1"/>
        <end position="119"/>
    </location>
</feature>
<feature type="region of interest" description="Disordered" evidence="1">
    <location>
        <begin position="162"/>
        <end position="191"/>
    </location>
</feature>
<evidence type="ECO:0000313" key="4">
    <source>
        <dbReference type="EMBL" id="CEM24340.1"/>
    </source>
</evidence>
<keyword evidence="2" id="KW-1133">Transmembrane helix</keyword>
<dbReference type="GO" id="GO:0055088">
    <property type="term" value="P:lipid homeostasis"/>
    <property type="evidence" value="ECO:0007669"/>
    <property type="project" value="InterPro"/>
</dbReference>
<feature type="transmembrane region" description="Helical" evidence="2">
    <location>
        <begin position="207"/>
        <end position="227"/>
    </location>
</feature>
<protein>
    <recommendedName>
        <fullName evidence="3">Brl1/Brr6 domain-containing protein</fullName>
    </recommendedName>
</protein>
<reference evidence="4" key="1">
    <citation type="submission" date="2014-11" db="EMBL/GenBank/DDBJ databases">
        <authorList>
            <person name="Otto D Thomas"/>
            <person name="Naeem Raeece"/>
        </authorList>
    </citation>
    <scope>NUCLEOTIDE SEQUENCE</scope>
</reference>
<feature type="region of interest" description="Disordered" evidence="1">
    <location>
        <begin position="376"/>
        <end position="424"/>
    </location>
</feature>